<keyword evidence="3" id="KW-1185">Reference proteome</keyword>
<name>A0ABT3P9M4_9ALTE</name>
<feature type="transmembrane region" description="Helical" evidence="1">
    <location>
        <begin position="99"/>
        <end position="120"/>
    </location>
</feature>
<reference evidence="2" key="1">
    <citation type="submission" date="2022-11" db="EMBL/GenBank/DDBJ databases">
        <title>Alteromonas sp. nov., isolated from sea water of the Qingdao.</title>
        <authorList>
            <person name="Wang Q."/>
        </authorList>
    </citation>
    <scope>NUCLEOTIDE SEQUENCE</scope>
    <source>
        <strain evidence="2">ASW11-7</strain>
    </source>
</reference>
<sequence>MIEQLSLGKLDMANSIQFLKAWLIGSTVAFVLASIMHTQMVLIGLLDIDVKISVANWLSTSFQDIWGLLPTYAPVIAFALFIAMLVVVLFAKFIIAPKLLAFIGGATAVLTVLITMQPILDVTLIAGAREPLGFALQCLSGAIGGLTFAKLFYKGSQRRSG</sequence>
<keyword evidence="1" id="KW-0812">Transmembrane</keyword>
<keyword evidence="1" id="KW-1133">Transmembrane helix</keyword>
<evidence type="ECO:0000256" key="1">
    <source>
        <dbReference type="SAM" id="Phobius"/>
    </source>
</evidence>
<protein>
    <submittedName>
        <fullName evidence="2">Uncharacterized protein</fullName>
    </submittedName>
</protein>
<feature type="transmembrane region" description="Helical" evidence="1">
    <location>
        <begin position="65"/>
        <end position="90"/>
    </location>
</feature>
<evidence type="ECO:0000313" key="3">
    <source>
        <dbReference type="Proteomes" id="UP001142810"/>
    </source>
</evidence>
<feature type="transmembrane region" description="Helical" evidence="1">
    <location>
        <begin position="21"/>
        <end position="45"/>
    </location>
</feature>
<comment type="caution">
    <text evidence="2">The sequence shown here is derived from an EMBL/GenBank/DDBJ whole genome shotgun (WGS) entry which is preliminary data.</text>
</comment>
<proteinExistence type="predicted"/>
<dbReference type="Proteomes" id="UP001142810">
    <property type="component" value="Unassembled WGS sequence"/>
</dbReference>
<feature type="transmembrane region" description="Helical" evidence="1">
    <location>
        <begin position="132"/>
        <end position="153"/>
    </location>
</feature>
<gene>
    <name evidence="2" type="ORF">OPS25_12965</name>
</gene>
<accession>A0ABT3P9M4</accession>
<organism evidence="2 3">
    <name type="scientific">Alteromonas aquimaris</name>
    <dbReference type="NCBI Taxonomy" id="2998417"/>
    <lineage>
        <taxon>Bacteria</taxon>
        <taxon>Pseudomonadati</taxon>
        <taxon>Pseudomonadota</taxon>
        <taxon>Gammaproteobacteria</taxon>
        <taxon>Alteromonadales</taxon>
        <taxon>Alteromonadaceae</taxon>
        <taxon>Alteromonas/Salinimonas group</taxon>
        <taxon>Alteromonas</taxon>
    </lineage>
</organism>
<keyword evidence="1" id="KW-0472">Membrane</keyword>
<dbReference type="EMBL" id="JAPFRD010000011">
    <property type="protein sequence ID" value="MCW8109414.1"/>
    <property type="molecule type" value="Genomic_DNA"/>
</dbReference>
<evidence type="ECO:0000313" key="2">
    <source>
        <dbReference type="EMBL" id="MCW8109414.1"/>
    </source>
</evidence>